<dbReference type="InterPro" id="IPR029063">
    <property type="entry name" value="SAM-dependent_MTases_sf"/>
</dbReference>
<reference evidence="6 7" key="1">
    <citation type="submission" date="2024-02" db="EMBL/GenBank/DDBJ databases">
        <authorList>
            <person name="Chen Y."/>
            <person name="Shah S."/>
            <person name="Dougan E. K."/>
            <person name="Thang M."/>
            <person name="Chan C."/>
        </authorList>
    </citation>
    <scope>NUCLEOTIDE SEQUENCE [LARGE SCALE GENOMIC DNA]</scope>
</reference>
<keyword evidence="4" id="KW-0812">Transmembrane</keyword>
<evidence type="ECO:0000256" key="4">
    <source>
        <dbReference type="SAM" id="Phobius"/>
    </source>
</evidence>
<name>A0ABP0K7R1_9DINO</name>
<evidence type="ECO:0000256" key="3">
    <source>
        <dbReference type="SAM" id="MobiDB-lite"/>
    </source>
</evidence>
<keyword evidence="2" id="KW-0808">Transferase</keyword>
<keyword evidence="1" id="KW-0489">Methyltransferase</keyword>
<protein>
    <recommendedName>
        <fullName evidence="5">DUF7869 domain-containing protein</fullName>
    </recommendedName>
</protein>
<feature type="domain" description="DUF7869" evidence="5">
    <location>
        <begin position="31"/>
        <end position="209"/>
    </location>
</feature>
<dbReference type="Gene3D" id="3.40.50.150">
    <property type="entry name" value="Vaccinia Virus protein VP39"/>
    <property type="match status" value="2"/>
</dbReference>
<comment type="caution">
    <text evidence="6">The sequence shown here is derived from an EMBL/GenBank/DDBJ whole genome shotgun (WGS) entry which is preliminary data.</text>
</comment>
<dbReference type="PANTHER" id="PTHR33153:SF3">
    <property type="entry name" value="TRAFFICKING PROTEIN PARTICLE COMPLEX SUBUNIT 11 DOMAIN-CONTAINING PROTEIN"/>
    <property type="match status" value="1"/>
</dbReference>
<dbReference type="PANTHER" id="PTHR33153">
    <property type="entry name" value="MYND-TYPE DOMAIN-CONTAINING PROTEIN"/>
    <property type="match status" value="1"/>
</dbReference>
<keyword evidence="7" id="KW-1185">Reference proteome</keyword>
<gene>
    <name evidence="6" type="ORF">CCMP2556_LOCUS14946</name>
</gene>
<proteinExistence type="predicted"/>
<dbReference type="InterPro" id="IPR001525">
    <property type="entry name" value="C5_MeTfrase"/>
</dbReference>
<keyword evidence="4" id="KW-0472">Membrane</keyword>
<evidence type="ECO:0000259" key="5">
    <source>
        <dbReference type="Pfam" id="PF25273"/>
    </source>
</evidence>
<dbReference type="EMBL" id="CAXAMN010007779">
    <property type="protein sequence ID" value="CAK9022733.1"/>
    <property type="molecule type" value="Genomic_DNA"/>
</dbReference>
<feature type="region of interest" description="Disordered" evidence="3">
    <location>
        <begin position="1477"/>
        <end position="1501"/>
    </location>
</feature>
<keyword evidence="4" id="KW-1133">Transmembrane helix</keyword>
<evidence type="ECO:0000313" key="6">
    <source>
        <dbReference type="EMBL" id="CAK9022733.1"/>
    </source>
</evidence>
<organism evidence="6 7">
    <name type="scientific">Durusdinium trenchii</name>
    <dbReference type="NCBI Taxonomy" id="1381693"/>
    <lineage>
        <taxon>Eukaryota</taxon>
        <taxon>Sar</taxon>
        <taxon>Alveolata</taxon>
        <taxon>Dinophyceae</taxon>
        <taxon>Suessiales</taxon>
        <taxon>Symbiodiniaceae</taxon>
        <taxon>Durusdinium</taxon>
    </lineage>
</organism>
<accession>A0ABP0K7R1</accession>
<dbReference type="SUPFAM" id="SSF53335">
    <property type="entry name" value="S-adenosyl-L-methionine-dependent methyltransferases"/>
    <property type="match status" value="1"/>
</dbReference>
<dbReference type="InterPro" id="IPR057191">
    <property type="entry name" value="DUF7869"/>
</dbReference>
<evidence type="ECO:0000256" key="2">
    <source>
        <dbReference type="ARBA" id="ARBA00022679"/>
    </source>
</evidence>
<evidence type="ECO:0000313" key="7">
    <source>
        <dbReference type="Proteomes" id="UP001642484"/>
    </source>
</evidence>
<sequence length="1727" mass="192117">MIQDGMDQSKLRLPRRGFLQSSKSWQNIFRPACHLVGTFIHGYKLSLHLSDEDLKKNSETSIELVARALSEVVDSFGNVPIQIHLQQDNCYREGKNKFMLQFFLLLSILGAAKYLTLGFLRTGHSHEDIDQCFGQISRALQGKSISSPAEMITLLANLSGSGDGKRIRNSASSAAKLDECCCWKEFCKQVGVSFKGVRRVHFFRFSARKDLGSDVLDHALELEELGQRWYCSSRAITAQVRKNIAKTVPPVATTGEMTQEGARSDAPPRADADASEASEQEVLLSSDAEVEEKKSAVFKDLRDRVSRNFEDIDGVKIGSLFSGWGVLEMVTASLQSQWNSSFSKPIQVDVKFMVEIDEKKQAYLMSRFPEALLFQDVSDVSQKFAPTADGGRAPVPEVDLLVGGFPCVDVSTLTTTPGSVIDGSCSSGKGFLGVEEFARKRRYEKIRKRLDALGYAISADVYNTAEFGLPQQRGRAWLLCVQKSQLHASALQLGADMRLFRRECLPLSACVVLASDPEPRELENLPKHGGGDAKWNTGCAAQCKIYGKAKLDKRIKQLESLTTECSRREVAILAAAIEQLAVTHGIDAMKQLLVVQVDWICEAYQGRHGFPDAKKFPMESGGSLLEVVQRCWSDEESLMANSFEFCKVIGIVKADSTEDEFSERVESYSENSSPPLNGLAAREYGSSLGMRLLGEDECDMSTEHFGQFRFDDGGMRGLAAALCWCGLVYHVVPTAPDQLAGEAVVRLVRGLLEIPTYHRAQCPDQSAAMISRIIKQNVDSKVQSVSSFEWSQILASMAKSGEKITLSEAIEMYNGSAEISDRTGAGSLILDLKKQYAIRHWLEATCEAAKAEVEISLRDSPFQFGPWGETLSIMKVLFLNSTVNLLCLPDSSMVPASGEPSVALDWSLVMTPVSQEILFARIRLHYEKATAIIESPSDRRKYRLSEDELLNLRNVVTLYASIRDFLKARLRNFEEYDKLMRTTSIKDEDFRDVMESRPSRFSMSMLASAQREALEDARAQEEGATLEAEKERLKLRDTRWEYFKAALERDQKALKHVKEAPTKVVAALKHRKEVAWRLSQAELGEKVVNSYMEKFLKCDIVMKVELAQQKINEYRAFVAQSAGISESDIYYLTPCDMNVPGARTSERVNELASCVQFANDLSPLKHGALLELPDVPHKSAKRGLWDEEKEISEALWGLRQVCDSRWVCPFELHPSAEAHSNRRRFSSGRMICNVDAQNDNQWVNASELGVAGRPLALESLVLPLSKDILVPESLSAEDDLKQAERQRPSTETCSAQKGVKKWIGLLKSGLTMPGTSFLKGKTVVLLNITGYIEDAGCAALELRLENSELKGGFKTGNLYYQSVWWLNKDSYGHARLQREVTDAWVARRFSHGGHQFTAQAPELTAAEISAIPGASPDAQDHLKLEVMERGSGPGSYAIKVDEHKYWSMQTGEILQQYQDLREQNANLMTQLFGQAPSASTSAASREEDEVATVEPATSGEDSEFDSIAKLDEAIGIEAKCNSEIANIELVMGKNKSVWLVASQDKVVAKHQLLGGFGTGQWVAETDCSEGIAFKMEEGDQTMVQIDESSFSSADAQGFSTQTLYKMLVRSEREKGVVEHKLSFLNIKRKADSALELGSDGFEVGAKCAMKFRCMRDPRQVGSGQEERITAKNFFSKVSNVKFNNYALMIFRFGFERVGATWKVQRPYTVAKRGITLKKGKPFKITQD</sequence>
<evidence type="ECO:0000256" key="1">
    <source>
        <dbReference type="ARBA" id="ARBA00022603"/>
    </source>
</evidence>
<feature type="transmembrane region" description="Helical" evidence="4">
    <location>
        <begin position="102"/>
        <end position="120"/>
    </location>
</feature>
<dbReference type="Pfam" id="PF25273">
    <property type="entry name" value="DUF7869"/>
    <property type="match status" value="1"/>
</dbReference>
<feature type="compositionally biased region" description="Basic and acidic residues" evidence="3">
    <location>
        <begin position="262"/>
        <end position="272"/>
    </location>
</feature>
<feature type="region of interest" description="Disordered" evidence="3">
    <location>
        <begin position="251"/>
        <end position="278"/>
    </location>
</feature>
<dbReference type="Proteomes" id="UP001642484">
    <property type="component" value="Unassembled WGS sequence"/>
</dbReference>
<dbReference type="Pfam" id="PF00145">
    <property type="entry name" value="DNA_methylase"/>
    <property type="match status" value="2"/>
</dbReference>